<feature type="compositionally biased region" description="Basic and acidic residues" evidence="1">
    <location>
        <begin position="96"/>
        <end position="106"/>
    </location>
</feature>
<comment type="caution">
    <text evidence="2">The sequence shown here is derived from an EMBL/GenBank/DDBJ whole genome shotgun (WGS) entry which is preliminary data.</text>
</comment>
<dbReference type="Gene3D" id="3.40.50.720">
    <property type="entry name" value="NAD(P)-binding Rossmann-like Domain"/>
    <property type="match status" value="1"/>
</dbReference>
<evidence type="ECO:0000256" key="1">
    <source>
        <dbReference type="SAM" id="MobiDB-lite"/>
    </source>
</evidence>
<dbReference type="RefSeq" id="WP_199889015.1">
    <property type="nucleotide sequence ID" value="NZ_BMSZ01000013.1"/>
</dbReference>
<accession>A0ABQ2TG90</accession>
<proteinExistence type="predicted"/>
<dbReference type="EMBL" id="BMSZ01000013">
    <property type="protein sequence ID" value="GGS65742.1"/>
    <property type="molecule type" value="Genomic_DNA"/>
</dbReference>
<protein>
    <submittedName>
        <fullName evidence="2">Uncharacterized protein</fullName>
    </submittedName>
</protein>
<organism evidence="2 3">
    <name type="scientific">Streptomyces badius</name>
    <dbReference type="NCBI Taxonomy" id="1941"/>
    <lineage>
        <taxon>Bacteria</taxon>
        <taxon>Bacillati</taxon>
        <taxon>Actinomycetota</taxon>
        <taxon>Actinomycetes</taxon>
        <taxon>Kitasatosporales</taxon>
        <taxon>Streptomycetaceae</taxon>
        <taxon>Streptomyces</taxon>
    </lineage>
</organism>
<name>A0ABQ2TG90_STRBA</name>
<sequence>MRIPVLGGTRSIGRAMVERLAADHEATVLNRGTRPPAGPGVATLVADRTGPRQIAAVLTRLTAAGVPAGLPLVEGLRTTLGRFRSHDGLGFAPTPLEERWKRTPPS</sequence>
<evidence type="ECO:0000313" key="2">
    <source>
        <dbReference type="EMBL" id="GGS65742.1"/>
    </source>
</evidence>
<dbReference type="Proteomes" id="UP000659767">
    <property type="component" value="Unassembled WGS sequence"/>
</dbReference>
<dbReference type="InterPro" id="IPR036291">
    <property type="entry name" value="NAD(P)-bd_dom_sf"/>
</dbReference>
<dbReference type="SUPFAM" id="SSF51735">
    <property type="entry name" value="NAD(P)-binding Rossmann-fold domains"/>
    <property type="match status" value="1"/>
</dbReference>
<reference evidence="3" key="1">
    <citation type="journal article" date="2019" name="Int. J. Syst. Evol. Microbiol.">
        <title>The Global Catalogue of Microorganisms (GCM) 10K type strain sequencing project: providing services to taxonomists for standard genome sequencing and annotation.</title>
        <authorList>
            <consortium name="The Broad Institute Genomics Platform"/>
            <consortium name="The Broad Institute Genome Sequencing Center for Infectious Disease"/>
            <person name="Wu L."/>
            <person name="Ma J."/>
        </authorList>
    </citation>
    <scope>NUCLEOTIDE SEQUENCE [LARGE SCALE GENOMIC DNA]</scope>
    <source>
        <strain evidence="3">JCM 4350</strain>
    </source>
</reference>
<feature type="region of interest" description="Disordered" evidence="1">
    <location>
        <begin position="87"/>
        <end position="106"/>
    </location>
</feature>
<gene>
    <name evidence="2" type="ORF">GCM10010253_45800</name>
</gene>
<evidence type="ECO:0000313" key="3">
    <source>
        <dbReference type="Proteomes" id="UP000659767"/>
    </source>
</evidence>
<keyword evidence="3" id="KW-1185">Reference proteome</keyword>